<organism evidence="5 6">
    <name type="scientific">Thermophilibacter provencensis</name>
    <dbReference type="NCBI Taxonomy" id="1852386"/>
    <lineage>
        <taxon>Bacteria</taxon>
        <taxon>Bacillati</taxon>
        <taxon>Actinomycetota</taxon>
        <taxon>Coriobacteriia</taxon>
        <taxon>Coriobacteriales</taxon>
        <taxon>Atopobiaceae</taxon>
        <taxon>Thermophilibacter</taxon>
    </lineage>
</organism>
<evidence type="ECO:0000256" key="3">
    <source>
        <dbReference type="ARBA" id="ARBA00023163"/>
    </source>
</evidence>
<protein>
    <submittedName>
        <fullName evidence="5">LuxR C-terminal-related transcriptional regulator</fullName>
    </submittedName>
</protein>
<dbReference type="PROSITE" id="PS00622">
    <property type="entry name" value="HTH_LUXR_1"/>
    <property type="match status" value="1"/>
</dbReference>
<dbReference type="InterPro" id="IPR000792">
    <property type="entry name" value="Tscrpt_reg_LuxR_C"/>
</dbReference>
<keyword evidence="1" id="KW-0805">Transcription regulation</keyword>
<dbReference type="SMART" id="SM00421">
    <property type="entry name" value="HTH_LUXR"/>
    <property type="match status" value="1"/>
</dbReference>
<dbReference type="Pfam" id="PF00196">
    <property type="entry name" value="GerE"/>
    <property type="match status" value="1"/>
</dbReference>
<keyword evidence="6" id="KW-1185">Reference proteome</keyword>
<dbReference type="PROSITE" id="PS50043">
    <property type="entry name" value="HTH_LUXR_2"/>
    <property type="match status" value="1"/>
</dbReference>
<evidence type="ECO:0000313" key="6">
    <source>
        <dbReference type="Proteomes" id="UP001529256"/>
    </source>
</evidence>
<reference evidence="5" key="1">
    <citation type="submission" date="2023-06" db="EMBL/GenBank/DDBJ databases">
        <title>Identification and characterization of horizontal gene transfer across gut microbiota members of farm animals based on homology search.</title>
        <authorList>
            <person name="Schwarzerova J."/>
            <person name="Nykrynova M."/>
            <person name="Jureckova K."/>
            <person name="Cejkova D."/>
            <person name="Rychlik I."/>
        </authorList>
    </citation>
    <scope>NUCLEOTIDE SEQUENCE</scope>
    <source>
        <strain evidence="5">153_Feed</strain>
    </source>
</reference>
<reference evidence="5" key="2">
    <citation type="submission" date="2023-06" db="EMBL/GenBank/DDBJ databases">
        <authorList>
            <person name="Zeman M."/>
            <person name="Kubasova T."/>
            <person name="Jahodarova E."/>
            <person name="Nykrynova M."/>
            <person name="Rychlik I."/>
        </authorList>
    </citation>
    <scope>NUCLEOTIDE SEQUENCE</scope>
    <source>
        <strain evidence="5">153_Feed</strain>
    </source>
</reference>
<dbReference type="InterPro" id="IPR016032">
    <property type="entry name" value="Sig_transdc_resp-reg_C-effctor"/>
</dbReference>
<dbReference type="RefSeq" id="WP_289511523.1">
    <property type="nucleotide sequence ID" value="NZ_JAUDEA010000010.1"/>
</dbReference>
<gene>
    <name evidence="5" type="ORF">QUW25_07130</name>
</gene>
<dbReference type="Proteomes" id="UP001529256">
    <property type="component" value="Unassembled WGS sequence"/>
</dbReference>
<evidence type="ECO:0000256" key="1">
    <source>
        <dbReference type="ARBA" id="ARBA00023015"/>
    </source>
</evidence>
<dbReference type="EMBL" id="JAUDEA010000010">
    <property type="protein sequence ID" value="MDM8271438.1"/>
    <property type="molecule type" value="Genomic_DNA"/>
</dbReference>
<proteinExistence type="predicted"/>
<sequence>MTVRDAARRWGISERLVQKLCAQSRISGAEKFGGSWRIPVSALKPSDPRRACLTQHPALRPRRISGDHANLMPLMNTAFAPGHCREFVESLEEGPRRDIARAELAYFGGHPEEALALAEQHLGSDDLDTRLSACLICAYANLPLGRIDLARSSLEGARGVLAAASEENPQLRVAEAFIAQAASVLLHLPAPDNLPDAHEMLPLLPPGLRAFACYVRAHAVYLKGDYSLSLGIAETSLMVQDEVYPIPSIYLHLIAVMDLMSLRRTDDARRHLLAAWELALPDDLIEAFGEHHGLLGGMLEAAIKPTWPEDFKRIIAITYRFSAGWRRIHNPATGAAVADDLTTTEFAASMLAVRGWTNQEIAQHMGVSVNTVKSYISSSLQKLGIARRQDLSRFMLS</sequence>
<feature type="domain" description="HTH luxR-type" evidence="4">
    <location>
        <begin position="334"/>
        <end position="397"/>
    </location>
</feature>
<dbReference type="InterPro" id="IPR036388">
    <property type="entry name" value="WH-like_DNA-bd_sf"/>
</dbReference>
<dbReference type="PRINTS" id="PR00038">
    <property type="entry name" value="HTHLUXR"/>
</dbReference>
<dbReference type="PANTHER" id="PTHR44688:SF25">
    <property type="entry name" value="HTH LUXR-TYPE DOMAIN-CONTAINING PROTEIN"/>
    <property type="match status" value="1"/>
</dbReference>
<dbReference type="Gene3D" id="1.10.10.10">
    <property type="entry name" value="Winged helix-like DNA-binding domain superfamily/Winged helix DNA-binding domain"/>
    <property type="match status" value="1"/>
</dbReference>
<dbReference type="CDD" id="cd06170">
    <property type="entry name" value="LuxR_C_like"/>
    <property type="match status" value="1"/>
</dbReference>
<evidence type="ECO:0000313" key="5">
    <source>
        <dbReference type="EMBL" id="MDM8271438.1"/>
    </source>
</evidence>
<name>A0ABT7V4B0_9ACTN</name>
<keyword evidence="3" id="KW-0804">Transcription</keyword>
<evidence type="ECO:0000256" key="2">
    <source>
        <dbReference type="ARBA" id="ARBA00023125"/>
    </source>
</evidence>
<dbReference type="SUPFAM" id="SSF46894">
    <property type="entry name" value="C-terminal effector domain of the bipartite response regulators"/>
    <property type="match status" value="1"/>
</dbReference>
<accession>A0ABT7V4B0</accession>
<keyword evidence="2" id="KW-0238">DNA-binding</keyword>
<evidence type="ECO:0000259" key="4">
    <source>
        <dbReference type="PROSITE" id="PS50043"/>
    </source>
</evidence>
<dbReference type="PANTHER" id="PTHR44688">
    <property type="entry name" value="DNA-BINDING TRANSCRIPTIONAL ACTIVATOR DEVR_DOSR"/>
    <property type="match status" value="1"/>
</dbReference>
<comment type="caution">
    <text evidence="5">The sequence shown here is derived from an EMBL/GenBank/DDBJ whole genome shotgun (WGS) entry which is preliminary data.</text>
</comment>